<dbReference type="Gene3D" id="3.40.50.2000">
    <property type="entry name" value="Glycogen Phosphorylase B"/>
    <property type="match status" value="2"/>
</dbReference>
<dbReference type="SUPFAM" id="SSF53756">
    <property type="entry name" value="UDP-Glycosyltransferase/glycogen phosphorylase"/>
    <property type="match status" value="1"/>
</dbReference>
<evidence type="ECO:0000313" key="2">
    <source>
        <dbReference type="Proteomes" id="UP000664480"/>
    </source>
</evidence>
<proteinExistence type="predicted"/>
<keyword evidence="2" id="KW-1185">Reference proteome</keyword>
<organism evidence="1 2">
    <name type="scientific">Algoriphagus pacificus</name>
    <dbReference type="NCBI Taxonomy" id="2811234"/>
    <lineage>
        <taxon>Bacteria</taxon>
        <taxon>Pseudomonadati</taxon>
        <taxon>Bacteroidota</taxon>
        <taxon>Cytophagia</taxon>
        <taxon>Cytophagales</taxon>
        <taxon>Cyclobacteriaceae</taxon>
        <taxon>Algoriphagus</taxon>
    </lineage>
</organism>
<accession>A0ABS3CH34</accession>
<gene>
    <name evidence="1" type="ORF">J0A69_08485</name>
</gene>
<dbReference type="CDD" id="cd03794">
    <property type="entry name" value="GT4_WbuB-like"/>
    <property type="match status" value="1"/>
</dbReference>
<dbReference type="EMBL" id="JAFKCU010000002">
    <property type="protein sequence ID" value="MBN7815461.1"/>
    <property type="molecule type" value="Genomic_DNA"/>
</dbReference>
<evidence type="ECO:0000313" key="1">
    <source>
        <dbReference type="EMBL" id="MBN7815461.1"/>
    </source>
</evidence>
<sequence>MSKRVLIITYYWPPSGGSGVQRWLKFAKYLPEAGWEPVIFTPENPDFDLKDESLEAEISPQLEVMKFPIWEPYQLLDKLRGKKETHPGRLLEQKEKGWLEKAAVWLRANLMVPDPRIFWVKPSVKFLTELVKSGQYDAIITTGPPHSLHLIGRDLKRKTGVFWLADFRDPWSQWEFLDKLPMQKYVKKKHAELEQSILKEANVVTTISPTFQKDLEKLAQRKVSLLTNGFDLADIPTDFKPAVKKSRRLNLVYSGIIDSIRNPMPLLLAMKEEFKPLEEEVSFTFVGRVSDQVQAQIEDDSWLKEHVKMAGYISHEEVFEFYEKADALVLILTNTKNAQGNIPGKLFEYLATKIPILALGDPKGDTSKILVNIGSEPAISHSDHVEIQVRLRKLFEMEDLSMQVSSIDHYSRKNLSTQLAHLLDGNPIS</sequence>
<protein>
    <submittedName>
        <fullName evidence="1">Glycosyltransferase family 4 protein</fullName>
    </submittedName>
</protein>
<dbReference type="Proteomes" id="UP000664480">
    <property type="component" value="Unassembled WGS sequence"/>
</dbReference>
<reference evidence="1 2" key="1">
    <citation type="submission" date="2021-03" db="EMBL/GenBank/DDBJ databases">
        <title>novel species isolated from a fishpond in China.</title>
        <authorList>
            <person name="Lu H."/>
            <person name="Cai Z."/>
        </authorList>
    </citation>
    <scope>NUCLEOTIDE SEQUENCE [LARGE SCALE GENOMIC DNA]</scope>
    <source>
        <strain evidence="1 2">YJ13C</strain>
    </source>
</reference>
<name>A0ABS3CH34_9BACT</name>
<comment type="caution">
    <text evidence="1">The sequence shown here is derived from an EMBL/GenBank/DDBJ whole genome shotgun (WGS) entry which is preliminary data.</text>
</comment>
<dbReference type="Pfam" id="PF13692">
    <property type="entry name" value="Glyco_trans_1_4"/>
    <property type="match status" value="1"/>
</dbReference>
<dbReference type="RefSeq" id="WP_206586131.1">
    <property type="nucleotide sequence ID" value="NZ_JAFKCU010000002.1"/>
</dbReference>